<evidence type="ECO:0000256" key="4">
    <source>
        <dbReference type="ARBA" id="ARBA00022691"/>
    </source>
</evidence>
<dbReference type="CDD" id="cd01335">
    <property type="entry name" value="Radical_SAM"/>
    <property type="match status" value="1"/>
</dbReference>
<keyword evidence="6" id="KW-0560">Oxidoreductase</keyword>
<dbReference type="NCBIfam" id="TIGR04041">
    <property type="entry name" value="activase_YjjW"/>
    <property type="match status" value="1"/>
</dbReference>
<dbReference type="InterPro" id="IPR012839">
    <property type="entry name" value="Organic_radical_activase"/>
</dbReference>
<evidence type="ECO:0000259" key="10">
    <source>
        <dbReference type="PROSITE" id="PS51918"/>
    </source>
</evidence>
<keyword evidence="8" id="KW-0411">Iron-sulfur</keyword>
<dbReference type="Gene3D" id="3.20.20.70">
    <property type="entry name" value="Aldolase class I"/>
    <property type="match status" value="1"/>
</dbReference>
<evidence type="ECO:0000256" key="2">
    <source>
        <dbReference type="ARBA" id="ARBA00009777"/>
    </source>
</evidence>
<feature type="domain" description="4Fe-4S ferredoxin-type" evidence="9">
    <location>
        <begin position="129"/>
        <end position="158"/>
    </location>
</feature>
<dbReference type="InterPro" id="IPR058240">
    <property type="entry name" value="rSAM_sf"/>
</dbReference>
<gene>
    <name evidence="11" type="ORF">SIL79_16590</name>
</gene>
<dbReference type="InterPro" id="IPR001989">
    <property type="entry name" value="Radical_activat_CS"/>
</dbReference>
<dbReference type="InterPro" id="IPR023912">
    <property type="entry name" value="YjjW_bact"/>
</dbReference>
<comment type="similarity">
    <text evidence="2">Belongs to the organic radical-activating enzymes family.</text>
</comment>
<comment type="caution">
    <text evidence="11">The sequence shown here is derived from an EMBL/GenBank/DDBJ whole genome shotgun (WGS) entry which is preliminary data.</text>
</comment>
<proteinExistence type="inferred from homology"/>
<accession>A0ABU4QES9</accession>
<keyword evidence="7" id="KW-0408">Iron</keyword>
<evidence type="ECO:0000313" key="12">
    <source>
        <dbReference type="Proteomes" id="UP001272773"/>
    </source>
</evidence>
<evidence type="ECO:0000256" key="1">
    <source>
        <dbReference type="ARBA" id="ARBA00001966"/>
    </source>
</evidence>
<dbReference type="Proteomes" id="UP001272773">
    <property type="component" value="Unassembled WGS sequence"/>
</dbReference>
<dbReference type="PIRSF" id="PIRSF000371">
    <property type="entry name" value="PFL_act_enz"/>
    <property type="match status" value="1"/>
</dbReference>
<dbReference type="InterPro" id="IPR007197">
    <property type="entry name" value="rSAM"/>
</dbReference>
<name>A0ABU4QES9_9GAMM</name>
<dbReference type="PANTHER" id="PTHR30352:SF13">
    <property type="entry name" value="GLYCYL-RADICAL ENZYME ACTIVATING ENZYME YJJW-RELATED"/>
    <property type="match status" value="1"/>
</dbReference>
<organism evidence="11 12">
    <name type="scientific">Shewanella indica</name>
    <dbReference type="NCBI Taxonomy" id="768528"/>
    <lineage>
        <taxon>Bacteria</taxon>
        <taxon>Pseudomonadati</taxon>
        <taxon>Pseudomonadota</taxon>
        <taxon>Gammaproteobacteria</taxon>
        <taxon>Alteromonadales</taxon>
        <taxon>Shewanellaceae</taxon>
        <taxon>Shewanella</taxon>
    </lineage>
</organism>
<dbReference type="PROSITE" id="PS51918">
    <property type="entry name" value="RADICAL_SAM"/>
    <property type="match status" value="1"/>
</dbReference>
<dbReference type="Pfam" id="PF00037">
    <property type="entry name" value="Fer4"/>
    <property type="match status" value="1"/>
</dbReference>
<evidence type="ECO:0000256" key="8">
    <source>
        <dbReference type="ARBA" id="ARBA00023014"/>
    </source>
</evidence>
<dbReference type="EMBL" id="JAWXXR010000001">
    <property type="protein sequence ID" value="MDX6017924.1"/>
    <property type="molecule type" value="Genomic_DNA"/>
</dbReference>
<dbReference type="SUPFAM" id="SSF102114">
    <property type="entry name" value="Radical SAM enzymes"/>
    <property type="match status" value="1"/>
</dbReference>
<feature type="domain" description="Radical SAM core" evidence="10">
    <location>
        <begin position="65"/>
        <end position="345"/>
    </location>
</feature>
<dbReference type="GeneID" id="88625160"/>
<dbReference type="PROSITE" id="PS01087">
    <property type="entry name" value="RADICAL_ACTIVATING"/>
    <property type="match status" value="1"/>
</dbReference>
<dbReference type="SFLD" id="SFLDG01118">
    <property type="entry name" value="activating_enzymes__group_2"/>
    <property type="match status" value="1"/>
</dbReference>
<dbReference type="Pfam" id="PF04055">
    <property type="entry name" value="Radical_SAM"/>
    <property type="match status" value="1"/>
</dbReference>
<evidence type="ECO:0000256" key="5">
    <source>
        <dbReference type="ARBA" id="ARBA00022723"/>
    </source>
</evidence>
<protein>
    <submittedName>
        <fullName evidence="11">YjjW family glycine radical enzyme activase</fullName>
    </submittedName>
</protein>
<keyword evidence="5" id="KW-0479">Metal-binding</keyword>
<feature type="domain" description="4Fe-4S ferredoxin-type" evidence="9">
    <location>
        <begin position="87"/>
        <end position="115"/>
    </location>
</feature>
<evidence type="ECO:0000259" key="9">
    <source>
        <dbReference type="PROSITE" id="PS51379"/>
    </source>
</evidence>
<evidence type="ECO:0000256" key="7">
    <source>
        <dbReference type="ARBA" id="ARBA00023004"/>
    </source>
</evidence>
<dbReference type="InterPro" id="IPR017896">
    <property type="entry name" value="4Fe4S_Fe-S-bd"/>
</dbReference>
<evidence type="ECO:0000256" key="6">
    <source>
        <dbReference type="ARBA" id="ARBA00023002"/>
    </source>
</evidence>
<keyword evidence="12" id="KW-1185">Reference proteome</keyword>
<dbReference type="PROSITE" id="PS00198">
    <property type="entry name" value="4FE4S_FER_1"/>
    <property type="match status" value="2"/>
</dbReference>
<dbReference type="SFLD" id="SFLDG01066">
    <property type="entry name" value="organic_radical-activating_enz"/>
    <property type="match status" value="1"/>
</dbReference>
<sequence>MKSAAPGIGIFDSPSNHSELNRDELNGRQSNYRELNSGDTGTSALTISSEVASADVARVLPFSTVDGPGNRMVFFLQGCNFRCPGCHNPETITLCDACQECITHCPAGALSLKSAAADIQAVSNSKASLRLAWDSTSCIGCDTCLDVCPSSSQPKTQRLSVETALTLIKRQKAFIRGITLSGGEASLQLKFVSTLFKAIKQSPGLKHLTCLLDTNGSLGASGWQRLIPWLDGAMVDLKAWDEPAHRRLTGRGNIKVKQSLQLLAEVGKLAEIRLLEVPGKSDYWQHFDALALFLLDLQRRQALKGEPMRLRLNGYNHHGVKGEALRWPKASQQQIDDLAKALSRAGIANISLPPVNLG</sequence>
<keyword evidence="4" id="KW-0949">S-adenosyl-L-methionine</keyword>
<dbReference type="SFLD" id="SFLDF00392">
    <property type="entry name" value="YjjI_activase"/>
    <property type="match status" value="1"/>
</dbReference>
<dbReference type="InterPro" id="IPR034457">
    <property type="entry name" value="Organic_radical-activating"/>
</dbReference>
<dbReference type="RefSeq" id="WP_144361509.1">
    <property type="nucleotide sequence ID" value="NZ_JAWXXR010000001.1"/>
</dbReference>
<dbReference type="PANTHER" id="PTHR30352">
    <property type="entry name" value="PYRUVATE FORMATE-LYASE-ACTIVATING ENZYME"/>
    <property type="match status" value="1"/>
</dbReference>
<dbReference type="InterPro" id="IPR017900">
    <property type="entry name" value="4Fe4S_Fe_S_CS"/>
</dbReference>
<dbReference type="Gene3D" id="3.30.70.20">
    <property type="match status" value="1"/>
</dbReference>
<reference evidence="11 12" key="1">
    <citation type="submission" date="2023-11" db="EMBL/GenBank/DDBJ databases">
        <title>MicrobeMod: A computational toolkit for identifying prokaryotic methylation and restriction-modification with nanopore sequencing.</title>
        <authorList>
            <person name="Crits-Christoph A."/>
            <person name="Kang S.C."/>
            <person name="Lee H."/>
            <person name="Ostrov N."/>
        </authorList>
    </citation>
    <scope>NUCLEOTIDE SEQUENCE [LARGE SCALE GENOMIC DNA]</scope>
    <source>
        <strain evidence="11 12">ATCC BAA-2732</strain>
    </source>
</reference>
<dbReference type="SUPFAM" id="SSF54862">
    <property type="entry name" value="4Fe-4S ferredoxins"/>
    <property type="match status" value="1"/>
</dbReference>
<keyword evidence="3" id="KW-0004">4Fe-4S</keyword>
<dbReference type="InterPro" id="IPR013785">
    <property type="entry name" value="Aldolase_TIM"/>
</dbReference>
<evidence type="ECO:0000256" key="3">
    <source>
        <dbReference type="ARBA" id="ARBA00022485"/>
    </source>
</evidence>
<dbReference type="PROSITE" id="PS51379">
    <property type="entry name" value="4FE4S_FER_2"/>
    <property type="match status" value="2"/>
</dbReference>
<dbReference type="InterPro" id="IPR040074">
    <property type="entry name" value="BssD/PflA/YjjW"/>
</dbReference>
<evidence type="ECO:0000313" key="11">
    <source>
        <dbReference type="EMBL" id="MDX6017924.1"/>
    </source>
</evidence>
<dbReference type="SFLD" id="SFLDS00029">
    <property type="entry name" value="Radical_SAM"/>
    <property type="match status" value="1"/>
</dbReference>
<comment type="cofactor">
    <cofactor evidence="1">
        <name>[4Fe-4S] cluster</name>
        <dbReference type="ChEBI" id="CHEBI:49883"/>
    </cofactor>
</comment>